<dbReference type="Pfam" id="PF06041">
    <property type="entry name" value="DUF924"/>
    <property type="match status" value="1"/>
</dbReference>
<dbReference type="Gene3D" id="1.25.40.10">
    <property type="entry name" value="Tetratricopeptide repeat domain"/>
    <property type="match status" value="1"/>
</dbReference>
<sequence length="192" mass="21563">MTNTPQAAGSTPAWANSVLQFWFDELTREDWFSGDAGVDARINERFAELYAEKCASIPEGALQDPRTALAAILLFDQIPRNLFRGSAKAFATDEMALTIARTAVDKGFDSQLGKEEQAFFYMPFEHSETLADGERCVSLFKSLGDEEMIRFAVEHRDILARFGRYPHRNRALNRESTAAEEAFLAEHKGFGQ</sequence>
<dbReference type="Gene3D" id="1.20.58.320">
    <property type="entry name" value="TPR-like"/>
    <property type="match status" value="1"/>
</dbReference>
<organism evidence="1 2">
    <name type="scientific">Tianweitania sediminis</name>
    <dbReference type="NCBI Taxonomy" id="1502156"/>
    <lineage>
        <taxon>Bacteria</taxon>
        <taxon>Pseudomonadati</taxon>
        <taxon>Pseudomonadota</taxon>
        <taxon>Alphaproteobacteria</taxon>
        <taxon>Hyphomicrobiales</taxon>
        <taxon>Phyllobacteriaceae</taxon>
        <taxon>Tianweitania</taxon>
    </lineage>
</organism>
<evidence type="ECO:0000313" key="1">
    <source>
        <dbReference type="EMBL" id="MBP0437244.1"/>
    </source>
</evidence>
<dbReference type="InterPro" id="IPR011990">
    <property type="entry name" value="TPR-like_helical_dom_sf"/>
</dbReference>
<gene>
    <name evidence="1" type="ORF">J5Y06_01100</name>
</gene>
<accession>A0A8J7RK84</accession>
<proteinExistence type="predicted"/>
<protein>
    <submittedName>
        <fullName evidence="1">DUF924 domain-containing protein</fullName>
    </submittedName>
</protein>
<dbReference type="AlphaFoldDB" id="A0A8J7RK84"/>
<dbReference type="EMBL" id="JAGIYY010000001">
    <property type="protein sequence ID" value="MBP0437244.1"/>
    <property type="molecule type" value="Genomic_DNA"/>
</dbReference>
<reference evidence="1" key="1">
    <citation type="submission" date="2021-03" db="EMBL/GenBank/DDBJ databases">
        <title>Genome sequencing and assembly of Tianweitania sediminis.</title>
        <authorList>
            <person name="Chhetri G."/>
        </authorList>
    </citation>
    <scope>NUCLEOTIDE SEQUENCE</scope>
    <source>
        <strain evidence="1">Z8</strain>
    </source>
</reference>
<name>A0A8J7RK84_9HYPH</name>
<comment type="caution">
    <text evidence="1">The sequence shown here is derived from an EMBL/GenBank/DDBJ whole genome shotgun (WGS) entry which is preliminary data.</text>
</comment>
<keyword evidence="2" id="KW-1185">Reference proteome</keyword>
<evidence type="ECO:0000313" key="2">
    <source>
        <dbReference type="Proteomes" id="UP000666240"/>
    </source>
</evidence>
<dbReference type="RefSeq" id="WP_209333269.1">
    <property type="nucleotide sequence ID" value="NZ_JAGIYY010000001.1"/>
</dbReference>
<dbReference type="Proteomes" id="UP000666240">
    <property type="component" value="Unassembled WGS sequence"/>
</dbReference>
<dbReference type="InterPro" id="IPR010323">
    <property type="entry name" value="DUF924"/>
</dbReference>
<dbReference type="SUPFAM" id="SSF48452">
    <property type="entry name" value="TPR-like"/>
    <property type="match status" value="1"/>
</dbReference>